<gene>
    <name evidence="1" type="ORF">BDN72DRAFT_907568</name>
</gene>
<sequence length="294" mass="33339">MVSHVIAFQAPTAKVYDVLPPSVEDMDEVLAILFTGPIQPTEKDFARTPLLVRRNKVIEALEWLKLNHRDYADIEISLENMNEYPEHCPPVIVQYKFSETNKIPETQDLANQDTEDGVDSGPCPFAVHGLTGEAMLNKTSEELKSMALKHMNSGGKMLAVGHSPDPQNIYHNPRLYPQMFPWLFPYGYGGIGSLRYEGEDEDLNIPKREIKISEAEHKRHLLMYHDKRFQTDIYFPFVAFSHEQIKAATTGGFLATEKGNFDQMTERLLNLNPTVLTSLSNRLAAETWTMLEAG</sequence>
<keyword evidence="2" id="KW-1185">Reference proteome</keyword>
<name>A0ACD2ZWK6_9AGAR</name>
<accession>A0ACD2ZWK6</accession>
<evidence type="ECO:0000313" key="2">
    <source>
        <dbReference type="Proteomes" id="UP000308600"/>
    </source>
</evidence>
<dbReference type="EMBL" id="ML210126">
    <property type="protein sequence ID" value="TFK57749.1"/>
    <property type="molecule type" value="Genomic_DNA"/>
</dbReference>
<reference evidence="1 2" key="1">
    <citation type="journal article" date="2019" name="Nat. Ecol. Evol.">
        <title>Megaphylogeny resolves global patterns of mushroom evolution.</title>
        <authorList>
            <person name="Varga T."/>
            <person name="Krizsan K."/>
            <person name="Foldi C."/>
            <person name="Dima B."/>
            <person name="Sanchez-Garcia M."/>
            <person name="Sanchez-Ramirez S."/>
            <person name="Szollosi G.J."/>
            <person name="Szarkandi J.G."/>
            <person name="Papp V."/>
            <person name="Albert L."/>
            <person name="Andreopoulos W."/>
            <person name="Angelini C."/>
            <person name="Antonin V."/>
            <person name="Barry K.W."/>
            <person name="Bougher N.L."/>
            <person name="Buchanan P."/>
            <person name="Buyck B."/>
            <person name="Bense V."/>
            <person name="Catcheside P."/>
            <person name="Chovatia M."/>
            <person name="Cooper J."/>
            <person name="Damon W."/>
            <person name="Desjardin D."/>
            <person name="Finy P."/>
            <person name="Geml J."/>
            <person name="Haridas S."/>
            <person name="Hughes K."/>
            <person name="Justo A."/>
            <person name="Karasinski D."/>
            <person name="Kautmanova I."/>
            <person name="Kiss B."/>
            <person name="Kocsube S."/>
            <person name="Kotiranta H."/>
            <person name="LaButti K.M."/>
            <person name="Lechner B.E."/>
            <person name="Liimatainen K."/>
            <person name="Lipzen A."/>
            <person name="Lukacs Z."/>
            <person name="Mihaltcheva S."/>
            <person name="Morgado L.N."/>
            <person name="Niskanen T."/>
            <person name="Noordeloos M.E."/>
            <person name="Ohm R.A."/>
            <person name="Ortiz-Santana B."/>
            <person name="Ovrebo C."/>
            <person name="Racz N."/>
            <person name="Riley R."/>
            <person name="Savchenko A."/>
            <person name="Shiryaev A."/>
            <person name="Soop K."/>
            <person name="Spirin V."/>
            <person name="Szebenyi C."/>
            <person name="Tomsovsky M."/>
            <person name="Tulloss R.E."/>
            <person name="Uehling J."/>
            <person name="Grigoriev I.V."/>
            <person name="Vagvolgyi C."/>
            <person name="Papp T."/>
            <person name="Martin F.M."/>
            <person name="Miettinen O."/>
            <person name="Hibbett D.S."/>
            <person name="Nagy L.G."/>
        </authorList>
    </citation>
    <scope>NUCLEOTIDE SEQUENCE [LARGE SCALE GENOMIC DNA]</scope>
    <source>
        <strain evidence="1 2">NL-1719</strain>
    </source>
</reference>
<proteinExistence type="predicted"/>
<evidence type="ECO:0000313" key="1">
    <source>
        <dbReference type="EMBL" id="TFK57749.1"/>
    </source>
</evidence>
<organism evidence="1 2">
    <name type="scientific">Pluteus cervinus</name>
    <dbReference type="NCBI Taxonomy" id="181527"/>
    <lineage>
        <taxon>Eukaryota</taxon>
        <taxon>Fungi</taxon>
        <taxon>Dikarya</taxon>
        <taxon>Basidiomycota</taxon>
        <taxon>Agaricomycotina</taxon>
        <taxon>Agaricomycetes</taxon>
        <taxon>Agaricomycetidae</taxon>
        <taxon>Agaricales</taxon>
        <taxon>Pluteineae</taxon>
        <taxon>Pluteaceae</taxon>
        <taxon>Pluteus</taxon>
    </lineage>
</organism>
<dbReference type="Proteomes" id="UP000308600">
    <property type="component" value="Unassembled WGS sequence"/>
</dbReference>
<protein>
    <submittedName>
        <fullName evidence="1">Uncharacterized protein</fullName>
    </submittedName>
</protein>